<evidence type="ECO:0000313" key="5">
    <source>
        <dbReference type="Proteomes" id="UP000199604"/>
    </source>
</evidence>
<gene>
    <name evidence="4" type="ORF">SAMN05660845_1606</name>
</gene>
<keyword evidence="5" id="KW-1185">Reference proteome</keyword>
<dbReference type="EMBL" id="FOJT01000004">
    <property type="protein sequence ID" value="SFB10097.1"/>
    <property type="molecule type" value="Genomic_DNA"/>
</dbReference>
<dbReference type="Pfam" id="PF03358">
    <property type="entry name" value="FMN_red"/>
    <property type="match status" value="1"/>
</dbReference>
<dbReference type="SUPFAM" id="SSF52218">
    <property type="entry name" value="Flavoproteins"/>
    <property type="match status" value="1"/>
</dbReference>
<evidence type="ECO:0000259" key="3">
    <source>
        <dbReference type="Pfam" id="PF03358"/>
    </source>
</evidence>
<protein>
    <submittedName>
        <fullName evidence="4">Multimeric flavodoxin WrbA</fullName>
    </submittedName>
</protein>
<dbReference type="InterPro" id="IPR005025">
    <property type="entry name" value="FMN_Rdtase-like_dom"/>
</dbReference>
<dbReference type="STRING" id="498292.SAMN05660845_1606"/>
<dbReference type="RefSeq" id="WP_244148516.1">
    <property type="nucleotide sequence ID" value="NZ_FOJT01000004.1"/>
</dbReference>
<organism evidence="4 5">
    <name type="scientific">Flavobacterium swingsii</name>
    <dbReference type="NCBI Taxonomy" id="498292"/>
    <lineage>
        <taxon>Bacteria</taxon>
        <taxon>Pseudomonadati</taxon>
        <taxon>Bacteroidota</taxon>
        <taxon>Flavobacteriia</taxon>
        <taxon>Flavobacteriales</taxon>
        <taxon>Flavobacteriaceae</taxon>
        <taxon>Flavobacterium</taxon>
    </lineage>
</organism>
<accession>A0A1I0YBC8</accession>
<name>A0A1I0YBC8_9FLAO</name>
<sequence>MGNQEIENKKVIIVGSSRNNGNTTMIVDAIASQYDFDVVNLNNYQISYYDYESKNKEDDFLPLIKSIIEKYDTLVFATPVYWYSMSGVMKVFFDRLSDLIRIEKETGRLFRGKKVAVLSNSHDNEIDFDFYIPFRKSAEYLGMEYLGDKHFNADQFATIDKIELAFI</sequence>
<dbReference type="Gene3D" id="3.40.50.360">
    <property type="match status" value="1"/>
</dbReference>
<keyword evidence="1" id="KW-0285">Flavoprotein</keyword>
<dbReference type="GO" id="GO:0016491">
    <property type="term" value="F:oxidoreductase activity"/>
    <property type="evidence" value="ECO:0007669"/>
    <property type="project" value="InterPro"/>
</dbReference>
<feature type="domain" description="NADPH-dependent FMN reductase-like" evidence="3">
    <location>
        <begin position="11"/>
        <end position="154"/>
    </location>
</feature>
<dbReference type="InterPro" id="IPR051796">
    <property type="entry name" value="ISF_SsuE-like"/>
</dbReference>
<evidence type="ECO:0000313" key="4">
    <source>
        <dbReference type="EMBL" id="SFB10097.1"/>
    </source>
</evidence>
<dbReference type="Proteomes" id="UP000199604">
    <property type="component" value="Unassembled WGS sequence"/>
</dbReference>
<keyword evidence="2" id="KW-0288">FMN</keyword>
<dbReference type="PANTHER" id="PTHR43278:SF4">
    <property type="entry name" value="NAD(P)H-DEPENDENT FMN-CONTAINING OXIDOREDUCTASE YWQN-RELATED"/>
    <property type="match status" value="1"/>
</dbReference>
<dbReference type="InterPro" id="IPR029039">
    <property type="entry name" value="Flavoprotein-like_sf"/>
</dbReference>
<proteinExistence type="predicted"/>
<evidence type="ECO:0000256" key="2">
    <source>
        <dbReference type="ARBA" id="ARBA00022643"/>
    </source>
</evidence>
<reference evidence="5" key="1">
    <citation type="submission" date="2016-10" db="EMBL/GenBank/DDBJ databases">
        <authorList>
            <person name="Varghese N."/>
            <person name="Submissions S."/>
        </authorList>
    </citation>
    <scope>NUCLEOTIDE SEQUENCE [LARGE SCALE GENOMIC DNA]</scope>
    <source>
        <strain evidence="5">DSM 21789</strain>
    </source>
</reference>
<dbReference type="AlphaFoldDB" id="A0A1I0YBC8"/>
<dbReference type="PANTHER" id="PTHR43278">
    <property type="entry name" value="NAD(P)H-DEPENDENT FMN-CONTAINING OXIDOREDUCTASE YWQN-RELATED"/>
    <property type="match status" value="1"/>
</dbReference>
<evidence type="ECO:0000256" key="1">
    <source>
        <dbReference type="ARBA" id="ARBA00022630"/>
    </source>
</evidence>